<dbReference type="EC" id="1.-.-.-" evidence="3"/>
<dbReference type="InterPro" id="IPR020904">
    <property type="entry name" value="Sc_DH/Rdtase_CS"/>
</dbReference>
<dbReference type="PRINTS" id="PR00080">
    <property type="entry name" value="SDRFAMILY"/>
</dbReference>
<dbReference type="GO" id="GO:0016616">
    <property type="term" value="F:oxidoreductase activity, acting on the CH-OH group of donors, NAD or NADP as acceptor"/>
    <property type="evidence" value="ECO:0007669"/>
    <property type="project" value="TreeGrafter"/>
</dbReference>
<gene>
    <name evidence="3" type="ORF">NOCA1170036</name>
</gene>
<dbReference type="InterPro" id="IPR002347">
    <property type="entry name" value="SDR_fam"/>
</dbReference>
<name>A0A2P2CAQ8_9ZZZZ</name>
<keyword evidence="2 3" id="KW-0560">Oxidoreductase</keyword>
<dbReference type="PRINTS" id="PR00081">
    <property type="entry name" value="GDHRDH"/>
</dbReference>
<dbReference type="FunFam" id="3.40.50.720:FF:000173">
    <property type="entry name" value="3-oxoacyl-[acyl-carrier protein] reductase"/>
    <property type="match status" value="1"/>
</dbReference>
<evidence type="ECO:0000256" key="1">
    <source>
        <dbReference type="ARBA" id="ARBA00006484"/>
    </source>
</evidence>
<dbReference type="EMBL" id="CZKB01000009">
    <property type="protein sequence ID" value="CUR59046.1"/>
    <property type="molecule type" value="Genomic_DNA"/>
</dbReference>
<dbReference type="SUPFAM" id="SSF51735">
    <property type="entry name" value="NAD(P)-binding Rossmann-fold domains"/>
    <property type="match status" value="1"/>
</dbReference>
<dbReference type="PANTHER" id="PTHR42760:SF40">
    <property type="entry name" value="3-OXOACYL-[ACYL-CARRIER-PROTEIN] REDUCTASE, CHLOROPLASTIC"/>
    <property type="match status" value="1"/>
</dbReference>
<dbReference type="AlphaFoldDB" id="A0A2P2CAQ8"/>
<dbReference type="PROSITE" id="PS00061">
    <property type="entry name" value="ADH_SHORT"/>
    <property type="match status" value="1"/>
</dbReference>
<organism evidence="3">
    <name type="scientific">metagenome</name>
    <dbReference type="NCBI Taxonomy" id="256318"/>
    <lineage>
        <taxon>unclassified sequences</taxon>
        <taxon>metagenomes</taxon>
    </lineage>
</organism>
<dbReference type="GO" id="GO:0030497">
    <property type="term" value="P:fatty acid elongation"/>
    <property type="evidence" value="ECO:0007669"/>
    <property type="project" value="TreeGrafter"/>
</dbReference>
<accession>A0A2P2CAQ8</accession>
<dbReference type="Pfam" id="PF13561">
    <property type="entry name" value="adh_short_C2"/>
    <property type="match status" value="1"/>
</dbReference>
<protein>
    <submittedName>
        <fullName evidence="3">Short-chain dehydrogenase/reductase SDR</fullName>
        <ecNumber evidence="3">1.-.-.-</ecNumber>
    </submittedName>
</protein>
<dbReference type="Gene3D" id="3.40.50.720">
    <property type="entry name" value="NAD(P)-binding Rossmann-like Domain"/>
    <property type="match status" value="1"/>
</dbReference>
<dbReference type="CDD" id="cd05233">
    <property type="entry name" value="SDR_c"/>
    <property type="match status" value="1"/>
</dbReference>
<proteinExistence type="inferred from homology"/>
<comment type="similarity">
    <text evidence="1">Belongs to the short-chain dehydrogenases/reductases (SDR) family.</text>
</comment>
<evidence type="ECO:0000256" key="2">
    <source>
        <dbReference type="ARBA" id="ARBA00023002"/>
    </source>
</evidence>
<dbReference type="InterPro" id="IPR036291">
    <property type="entry name" value="NAD(P)-bd_dom_sf"/>
</dbReference>
<sequence>MTDTRSRAPGPGSLAVRPITIVTGGARGIGAATVAHLARAGHDVIVGYRDDHASAMTAVSAAQCHGVRAVAVAGDVTDEDDVAELFAAAAELGAVTGLVNNAGLTAHLGDLADTPVEVLRRVVDVNLVGALLCARAAVQAMSTTRGGHGGAIVNVSSAAATLGSAHDYVHYAAAKAGVDALTVGLAKEVAGQGIRVNGVAPGTVRTRIHADAGDPDRAERAAARIPLGRPGEPDEIAPAIAWLLGPESSYVTGASIRVAGGL</sequence>
<dbReference type="PANTHER" id="PTHR42760">
    <property type="entry name" value="SHORT-CHAIN DEHYDROGENASES/REDUCTASES FAMILY MEMBER"/>
    <property type="match status" value="1"/>
</dbReference>
<evidence type="ECO:0000313" key="3">
    <source>
        <dbReference type="EMBL" id="CUR59046.1"/>
    </source>
</evidence>
<reference evidence="3" key="1">
    <citation type="submission" date="2015-08" db="EMBL/GenBank/DDBJ databases">
        <authorList>
            <person name="Babu N.S."/>
            <person name="Beckwith C.J."/>
            <person name="Beseler K.G."/>
            <person name="Brison A."/>
            <person name="Carone J.V."/>
            <person name="Caskin T.P."/>
            <person name="Diamond M."/>
            <person name="Durham M.E."/>
            <person name="Foxe J.M."/>
            <person name="Go M."/>
            <person name="Henderson B.A."/>
            <person name="Jones I.B."/>
            <person name="McGettigan J.A."/>
            <person name="Micheletti S.J."/>
            <person name="Nasrallah M.E."/>
            <person name="Ortiz D."/>
            <person name="Piller C.R."/>
            <person name="Privatt S.R."/>
            <person name="Schneider S.L."/>
            <person name="Sharp S."/>
            <person name="Smith T.C."/>
            <person name="Stanton J.D."/>
            <person name="Ullery H.E."/>
            <person name="Wilson R.J."/>
            <person name="Serrano M.G."/>
            <person name="Buck G."/>
            <person name="Lee V."/>
            <person name="Wang Y."/>
            <person name="Carvalho R."/>
            <person name="Voegtly L."/>
            <person name="Shi R."/>
            <person name="Duckworth R."/>
            <person name="Johnson A."/>
            <person name="Loviza R."/>
            <person name="Walstead R."/>
            <person name="Shah Z."/>
            <person name="Kiflezghi M."/>
            <person name="Wade K."/>
            <person name="Ball S.L."/>
            <person name="Bradley K.W."/>
            <person name="Asai D.J."/>
            <person name="Bowman C.A."/>
            <person name="Russell D.A."/>
            <person name="Pope W.H."/>
            <person name="Jacobs-Sera D."/>
            <person name="Hendrix R.W."/>
            <person name="Hatfull G.F."/>
        </authorList>
    </citation>
    <scope>NUCLEOTIDE SEQUENCE</scope>
</reference>